<dbReference type="EMBL" id="JACADJ010000023">
    <property type="protein sequence ID" value="NWH05031.1"/>
    <property type="molecule type" value="Genomic_DNA"/>
</dbReference>
<dbReference type="CDD" id="cd00761">
    <property type="entry name" value="Glyco_tranf_GTA_type"/>
    <property type="match status" value="1"/>
</dbReference>
<protein>
    <submittedName>
        <fullName evidence="2">Glycosyltransferase family 2 protein</fullName>
    </submittedName>
</protein>
<dbReference type="InterPro" id="IPR001173">
    <property type="entry name" value="Glyco_trans_2-like"/>
</dbReference>
<dbReference type="SUPFAM" id="SSF53448">
    <property type="entry name" value="Nucleotide-diphospho-sugar transferases"/>
    <property type="match status" value="1"/>
</dbReference>
<evidence type="ECO:0000313" key="2">
    <source>
        <dbReference type="EMBL" id="NWH05031.1"/>
    </source>
</evidence>
<comment type="caution">
    <text evidence="2">The sequence shown here is derived from an EMBL/GenBank/DDBJ whole genome shotgun (WGS) entry which is preliminary data.</text>
</comment>
<gene>
    <name evidence="2" type="ORF">HXW94_08550</name>
</gene>
<sequence>MSQESLVSVIIPTYNREHCIKRAIYSVLNQNYKNTEIIVIDDCSQDKTEQRVFECTKECNNIVYYRNVKNEGCAISRNIGVELSNGEYIAFLDDDDEYYPEKLSSHINVLNDYKSNNMDYDVLISGVSSYWIESKQKKGLDHRFAHYAKLYALFKGKCKQIQHVDPNSVQHNLKVGPNDDQGQKKDWIDIEFFPHRLFASCNTLIKSSVFGKVSFRCDFMEWRDLAFQIYQAGFKVLLTNKSYVKENSLPVSQSKKYEAMLLQALENAQLYSVLTGDNKKAIFKKYLANCFKSYANYKLKQSCFKSALQNYIQSFQVDKNVKNLIPFL</sequence>
<accession>A0A850T1Q9</accession>
<keyword evidence="2" id="KW-0808">Transferase</keyword>
<dbReference type="RefSeq" id="WP_178366489.1">
    <property type="nucleotide sequence ID" value="NZ_JACADJ010000023.1"/>
</dbReference>
<evidence type="ECO:0000313" key="3">
    <source>
        <dbReference type="Proteomes" id="UP000553343"/>
    </source>
</evidence>
<evidence type="ECO:0000259" key="1">
    <source>
        <dbReference type="Pfam" id="PF00535"/>
    </source>
</evidence>
<dbReference type="GO" id="GO:0016758">
    <property type="term" value="F:hexosyltransferase activity"/>
    <property type="evidence" value="ECO:0007669"/>
    <property type="project" value="UniProtKB-ARBA"/>
</dbReference>
<dbReference type="PANTHER" id="PTHR22916:SF3">
    <property type="entry name" value="UDP-GLCNAC:BETAGAL BETA-1,3-N-ACETYLGLUCOSAMINYLTRANSFERASE-LIKE PROTEIN 1"/>
    <property type="match status" value="1"/>
</dbReference>
<feature type="domain" description="Glycosyltransferase 2-like" evidence="1">
    <location>
        <begin position="8"/>
        <end position="131"/>
    </location>
</feature>
<dbReference type="PANTHER" id="PTHR22916">
    <property type="entry name" value="GLYCOSYLTRANSFERASE"/>
    <property type="match status" value="1"/>
</dbReference>
<dbReference type="Gene3D" id="3.90.550.10">
    <property type="entry name" value="Spore Coat Polysaccharide Biosynthesis Protein SpsA, Chain A"/>
    <property type="match status" value="1"/>
</dbReference>
<name>A0A850T1Q9_9BACT</name>
<proteinExistence type="predicted"/>
<dbReference type="AlphaFoldDB" id="A0A850T1Q9"/>
<keyword evidence="3" id="KW-1185">Reference proteome</keyword>
<dbReference type="Proteomes" id="UP000553343">
    <property type="component" value="Unassembled WGS sequence"/>
</dbReference>
<organism evidence="2 3">
    <name type="scientific">Desulfobacter latus</name>
    <dbReference type="NCBI Taxonomy" id="2292"/>
    <lineage>
        <taxon>Bacteria</taxon>
        <taxon>Pseudomonadati</taxon>
        <taxon>Thermodesulfobacteriota</taxon>
        <taxon>Desulfobacteria</taxon>
        <taxon>Desulfobacterales</taxon>
        <taxon>Desulfobacteraceae</taxon>
        <taxon>Desulfobacter</taxon>
    </lineage>
</organism>
<dbReference type="InterPro" id="IPR029044">
    <property type="entry name" value="Nucleotide-diphossugar_trans"/>
</dbReference>
<reference evidence="2 3" key="1">
    <citation type="submission" date="2020-06" db="EMBL/GenBank/DDBJ databases">
        <title>High-quality draft genome of sulfate reducer Desulfobacter latus type strain AcrS2 isolated from marine sediment.</title>
        <authorList>
            <person name="Hoppe M."/>
            <person name="Larsen C.K."/>
            <person name="Marshall I.P.G."/>
            <person name="Schramm A."/>
            <person name="Marietou A.G."/>
        </authorList>
    </citation>
    <scope>NUCLEOTIDE SEQUENCE [LARGE SCALE GENOMIC DNA]</scope>
    <source>
        <strain evidence="2 3">AcRS2</strain>
    </source>
</reference>
<dbReference type="Pfam" id="PF00535">
    <property type="entry name" value="Glycos_transf_2"/>
    <property type="match status" value="1"/>
</dbReference>